<feature type="domain" description="EF-hand" evidence="2">
    <location>
        <begin position="983"/>
        <end position="1004"/>
    </location>
</feature>
<reference evidence="3 4" key="1">
    <citation type="journal article" date="2014" name="PLoS Genet.">
        <title>Phylogenetically driven sequencing of extremely halophilic archaea reveals strategies for static and dynamic osmo-response.</title>
        <authorList>
            <person name="Becker E.A."/>
            <person name="Seitzer P.M."/>
            <person name="Tritt A."/>
            <person name="Larsen D."/>
            <person name="Krusor M."/>
            <person name="Yao A.I."/>
            <person name="Wu D."/>
            <person name="Madern D."/>
            <person name="Eisen J.A."/>
            <person name="Darling A.E."/>
            <person name="Facciotti M.T."/>
        </authorList>
    </citation>
    <scope>NUCLEOTIDE SEQUENCE [LARGE SCALE GENOMIC DNA]</scope>
    <source>
        <strain evidence="3 4">JCM 14978</strain>
    </source>
</reference>
<dbReference type="GO" id="GO:0000272">
    <property type="term" value="P:polysaccharide catabolic process"/>
    <property type="evidence" value="ECO:0007669"/>
    <property type="project" value="InterPro"/>
</dbReference>
<protein>
    <recommendedName>
        <fullName evidence="2">EF-hand domain-containing protein</fullName>
    </recommendedName>
</protein>
<dbReference type="SUPFAM" id="SSF63446">
    <property type="entry name" value="Type I dockerin domain"/>
    <property type="match status" value="1"/>
</dbReference>
<dbReference type="STRING" id="1230456.C468_16979"/>
<feature type="region of interest" description="Disordered" evidence="1">
    <location>
        <begin position="69"/>
        <end position="90"/>
    </location>
</feature>
<dbReference type="InterPro" id="IPR002048">
    <property type="entry name" value="EF_hand_dom"/>
</dbReference>
<dbReference type="InterPro" id="IPR055706">
    <property type="entry name" value="Slg1/2_DUF7282"/>
</dbReference>
<dbReference type="Pfam" id="PF23951">
    <property type="entry name" value="DUF7282"/>
    <property type="match status" value="1"/>
</dbReference>
<name>M0NJZ5_9EURY</name>
<keyword evidence="4" id="KW-1185">Reference proteome</keyword>
<dbReference type="Pfam" id="PF00404">
    <property type="entry name" value="Dockerin_1"/>
    <property type="match status" value="1"/>
</dbReference>
<dbReference type="GO" id="GO:0004553">
    <property type="term" value="F:hydrolase activity, hydrolyzing O-glycosyl compounds"/>
    <property type="evidence" value="ECO:0007669"/>
    <property type="project" value="InterPro"/>
</dbReference>
<dbReference type="InterPro" id="IPR018247">
    <property type="entry name" value="EF_Hand_1_Ca_BS"/>
</dbReference>
<evidence type="ECO:0000259" key="2">
    <source>
        <dbReference type="PROSITE" id="PS50222"/>
    </source>
</evidence>
<dbReference type="EMBL" id="AOJH01000104">
    <property type="protein sequence ID" value="EMA56985.1"/>
    <property type="molecule type" value="Genomic_DNA"/>
</dbReference>
<feature type="region of interest" description="Disordered" evidence="1">
    <location>
        <begin position="1"/>
        <end position="32"/>
    </location>
</feature>
<sequence>MEVGTGDDLNVDTTTYESDAKTTEDPLSVNDADQTIEVSVTGSDFADVSDATDTTLDFAEVNITSDQFTGDSQKSKTLGDGENVDSTSGPADFNNLNFEEGGEVLVEVTAEEREDGETTATYTYNETLTVEGDNIVDYSPSEVTAGETQDVTVQVANSEGNLVADRTITFTPDDGATASGDDVNTNTIELTSNNFDTSSDAYIAENVTFDTPGTFDVTVDDGGDPATTTVDTEEAITVTGEERYDVRTDDELLAGSGDDVTLEVYDISGDEEQLVNDSTELDELATNIELEQGGDAGVVTDDGTTTDAENGTITVSNLNAVGADAEPVNVTVSTPDDAFTGDGQINVVEPEITTNLNDEVLTEGVTAEDVEISVTDPRDGSAVDGDIRFTANGTDDDLIEFDINNTDTAAGANTVVTNGNQETIPLGSSGQANVTITPSAIEDAANATLVLDASPEADGNFYSASDVDAGNLQLFERENGQDVELRDEFAFDFDGEVTYVLRDADGDRLDNRDVTVRPSGTDNIDDTTEEGFFNVNYSNVDLEEGGTVAFDSASEFNGDITVATADVTQNLQEVELTASVESDSVVQGNDFNFSVIRSDFSEDTQADLAFVNASGDEVLSTGTGAVDTDGYGVVDSSDLETGDYTVEVSKDNSNGNTFLNDTVNVSVTERITDVSLDPSTVEANTTVEHDLQYTALGVSGDGNTDTLVATLPASASFADIDNATINVTDADGNEVSITGSPSLSDTNDGTNNQLQFDISPEQDIDATVDATFEVAFPDVNESTTEDITLEVQDSTEGTFTTTTPVTIQPADAEPVPTATVTFSDQTVTNGSDTVTVDSANLSEGGFVVIHAEDNGSAGAVLGNSSYLANGTSENITITLDEPLTANTSLVAMAHLDTDGDEAYEFDGGSVDAPYTEDGSAVVDTASITVETVEGPGDVTGNGEPAQDLNGDGVFEDVNGDGEYTVSDVQALFAALDDAEGELAFDINGDGQVTVSDVQALFAQL</sequence>
<accession>M0NJZ5</accession>
<dbReference type="PATRIC" id="fig|1230456.3.peg.3384"/>
<comment type="caution">
    <text evidence="3">The sequence shown here is derived from an EMBL/GenBank/DDBJ whole genome shotgun (WGS) entry which is preliminary data.</text>
</comment>
<dbReference type="AlphaFoldDB" id="M0NJZ5"/>
<dbReference type="Gene3D" id="1.10.1330.10">
    <property type="entry name" value="Dockerin domain"/>
    <property type="match status" value="1"/>
</dbReference>
<dbReference type="GO" id="GO:0005509">
    <property type="term" value="F:calcium ion binding"/>
    <property type="evidence" value="ECO:0007669"/>
    <property type="project" value="InterPro"/>
</dbReference>
<dbReference type="InterPro" id="IPR002105">
    <property type="entry name" value="Dockerin_1_rpt"/>
</dbReference>
<organism evidence="3 4">
    <name type="scientific">Halorubrum kocurii JCM 14978</name>
    <dbReference type="NCBI Taxonomy" id="1230456"/>
    <lineage>
        <taxon>Archaea</taxon>
        <taxon>Methanobacteriati</taxon>
        <taxon>Methanobacteriota</taxon>
        <taxon>Stenosarchaea group</taxon>
        <taxon>Halobacteria</taxon>
        <taxon>Halobacteriales</taxon>
        <taxon>Haloferacaceae</taxon>
        <taxon>Halorubrum</taxon>
    </lineage>
</organism>
<evidence type="ECO:0000313" key="4">
    <source>
        <dbReference type="Proteomes" id="UP000011546"/>
    </source>
</evidence>
<dbReference type="PROSITE" id="PS50222">
    <property type="entry name" value="EF_HAND_2"/>
    <property type="match status" value="1"/>
</dbReference>
<gene>
    <name evidence="3" type="ORF">C468_16979</name>
</gene>
<proteinExistence type="predicted"/>
<dbReference type="InterPro" id="IPR036439">
    <property type="entry name" value="Dockerin_dom_sf"/>
</dbReference>
<evidence type="ECO:0000313" key="3">
    <source>
        <dbReference type="EMBL" id="EMA56985.1"/>
    </source>
</evidence>
<dbReference type="Proteomes" id="UP000011546">
    <property type="component" value="Unassembled WGS sequence"/>
</dbReference>
<evidence type="ECO:0000256" key="1">
    <source>
        <dbReference type="SAM" id="MobiDB-lite"/>
    </source>
</evidence>
<dbReference type="PROSITE" id="PS00018">
    <property type="entry name" value="EF_HAND_1"/>
    <property type="match status" value="1"/>
</dbReference>